<dbReference type="SUPFAM" id="SSF46689">
    <property type="entry name" value="Homeodomain-like"/>
    <property type="match status" value="1"/>
</dbReference>
<dbReference type="PANTHER" id="PTHR24340">
    <property type="entry name" value="HOMEOBOX PROTEIN NKX"/>
    <property type="match status" value="1"/>
</dbReference>
<protein>
    <recommendedName>
        <fullName evidence="8">Homeobox domain-containing protein</fullName>
    </recommendedName>
</protein>
<dbReference type="PRINTS" id="PR00024">
    <property type="entry name" value="HOMEOBOX"/>
</dbReference>
<dbReference type="PROSITE" id="PS00027">
    <property type="entry name" value="HOMEOBOX_1"/>
    <property type="match status" value="1"/>
</dbReference>
<dbReference type="InterPro" id="IPR009057">
    <property type="entry name" value="Homeodomain-like_sf"/>
</dbReference>
<dbReference type="InterPro" id="IPR050394">
    <property type="entry name" value="Homeobox_NK-like"/>
</dbReference>
<keyword evidence="2 5" id="KW-0238">DNA-binding</keyword>
<evidence type="ECO:0000256" key="2">
    <source>
        <dbReference type="ARBA" id="ARBA00023125"/>
    </source>
</evidence>
<comment type="subcellular location">
    <subcellularLocation>
        <location evidence="1 5 6">Nucleus</location>
    </subcellularLocation>
</comment>
<feature type="domain" description="Homeobox" evidence="8">
    <location>
        <begin position="406"/>
        <end position="466"/>
    </location>
</feature>
<evidence type="ECO:0000313" key="10">
    <source>
        <dbReference type="Proteomes" id="UP000820818"/>
    </source>
</evidence>
<dbReference type="CDD" id="cd00086">
    <property type="entry name" value="homeodomain"/>
    <property type="match status" value="1"/>
</dbReference>
<feature type="compositionally biased region" description="Acidic residues" evidence="7">
    <location>
        <begin position="258"/>
        <end position="280"/>
    </location>
</feature>
<evidence type="ECO:0000259" key="8">
    <source>
        <dbReference type="PROSITE" id="PS50071"/>
    </source>
</evidence>
<evidence type="ECO:0000256" key="3">
    <source>
        <dbReference type="ARBA" id="ARBA00023155"/>
    </source>
</evidence>
<dbReference type="GO" id="GO:0005634">
    <property type="term" value="C:nucleus"/>
    <property type="evidence" value="ECO:0007669"/>
    <property type="project" value="UniProtKB-SubCell"/>
</dbReference>
<dbReference type="InterPro" id="IPR001356">
    <property type="entry name" value="HD"/>
</dbReference>
<feature type="compositionally biased region" description="Polar residues" evidence="7">
    <location>
        <begin position="284"/>
        <end position="294"/>
    </location>
</feature>
<sequence length="588" mass="65445">MIGNSDTDVPDDDDDNKMTADATVLPSTRSRLEARYPRPSYFPTSPPLSDHEWIVLLFSHLIKESDNTRIELYDCPSRKLCPVNTAGGGGGSREGVGDNGRTWQPAKLPTSTVHQRPLHGRLFFLSFRLLQDSLHLPPHSSRSAYKVSGVSSGPVQLCHPADGIRKEYKLQSVYSLTNGSSKADPPSVPAPTPSTPPAQPAVPPSYPWFLFNHPPCWPLLMPDAASAQSAGSLAGTTKANSQADISNSSALTNVSSSPEEDDDRLSDDDELFDHDDDDDGSNSIIGSLVSSTDDGQQEDPLDMRASNHRRRNRTRKCIQFSFNYTRFCRNSFRNRKRFFLGGLRIIYITLMDRMLMDNEQAANGERSLASLPSLHHHLHQQQMHHHHHQMRMAAAAGGLGMVVSGGRKKRSRAAFSHGQVFELERRFGHQKYLSGPERADLAQMLKLTETQVKIWFQNRRYKTKRRQLQQQQQQHDVAAATMALNNMAAARRVAIRVLSERQTSGSTSSSVHQLHNQHPGMMSNSQRSSSTSAMTAGPHHPTFAGLAGHHHHQPQHHHNLHHPFYYCPPAYLAMGPTTDPFISNTTTP</sequence>
<gene>
    <name evidence="9" type="ORF">GHT06_019480</name>
</gene>
<evidence type="ECO:0000313" key="9">
    <source>
        <dbReference type="EMBL" id="KAI9554208.1"/>
    </source>
</evidence>
<reference evidence="9 10" key="1">
    <citation type="submission" date="2022-05" db="EMBL/GenBank/DDBJ databases">
        <title>A multi-omics perspective on studying reproductive biology in Daphnia sinensis.</title>
        <authorList>
            <person name="Jia J."/>
        </authorList>
    </citation>
    <scope>NUCLEOTIDE SEQUENCE [LARGE SCALE GENOMIC DNA]</scope>
    <source>
        <strain evidence="9 10">WSL</strain>
    </source>
</reference>
<proteinExistence type="predicted"/>
<dbReference type="PANTHER" id="PTHR24340:SF73">
    <property type="entry name" value="HOMEOBOX PROTEIN BAGPIPE-RELATED"/>
    <property type="match status" value="1"/>
</dbReference>
<evidence type="ECO:0000256" key="4">
    <source>
        <dbReference type="ARBA" id="ARBA00023242"/>
    </source>
</evidence>
<keyword evidence="4 5" id="KW-0539">Nucleus</keyword>
<feature type="compositionally biased region" description="Pro residues" evidence="7">
    <location>
        <begin position="186"/>
        <end position="200"/>
    </location>
</feature>
<feature type="region of interest" description="Disordered" evidence="7">
    <location>
        <begin position="1"/>
        <end position="30"/>
    </location>
</feature>
<evidence type="ECO:0000256" key="7">
    <source>
        <dbReference type="SAM" id="MobiDB-lite"/>
    </source>
</evidence>
<feature type="region of interest" description="Disordered" evidence="7">
    <location>
        <begin position="501"/>
        <end position="558"/>
    </location>
</feature>
<evidence type="ECO:0000256" key="6">
    <source>
        <dbReference type="RuleBase" id="RU000682"/>
    </source>
</evidence>
<evidence type="ECO:0000256" key="5">
    <source>
        <dbReference type="PROSITE-ProRule" id="PRU00108"/>
    </source>
</evidence>
<keyword evidence="10" id="KW-1185">Reference proteome</keyword>
<dbReference type="Pfam" id="PF00046">
    <property type="entry name" value="Homeodomain"/>
    <property type="match status" value="1"/>
</dbReference>
<dbReference type="GO" id="GO:0000978">
    <property type="term" value="F:RNA polymerase II cis-regulatory region sequence-specific DNA binding"/>
    <property type="evidence" value="ECO:0007669"/>
    <property type="project" value="TreeGrafter"/>
</dbReference>
<dbReference type="GO" id="GO:0030154">
    <property type="term" value="P:cell differentiation"/>
    <property type="evidence" value="ECO:0007669"/>
    <property type="project" value="TreeGrafter"/>
</dbReference>
<dbReference type="InterPro" id="IPR020479">
    <property type="entry name" value="HD_metazoa"/>
</dbReference>
<accession>A0AAD5LAR0</accession>
<name>A0AAD5LAR0_9CRUS</name>
<feature type="compositionally biased region" description="Low complexity" evidence="7">
    <location>
        <begin position="246"/>
        <end position="257"/>
    </location>
</feature>
<dbReference type="SMART" id="SM00389">
    <property type="entry name" value="HOX"/>
    <property type="match status" value="1"/>
</dbReference>
<dbReference type="Proteomes" id="UP000820818">
    <property type="component" value="Linkage Group LG8"/>
</dbReference>
<feature type="DNA-binding region" description="Homeobox" evidence="5">
    <location>
        <begin position="408"/>
        <end position="467"/>
    </location>
</feature>
<dbReference type="AlphaFoldDB" id="A0AAD5LAR0"/>
<feature type="region of interest" description="Disordered" evidence="7">
    <location>
        <begin position="232"/>
        <end position="310"/>
    </location>
</feature>
<dbReference type="PROSITE" id="PS50071">
    <property type="entry name" value="HOMEOBOX_2"/>
    <property type="match status" value="1"/>
</dbReference>
<feature type="compositionally biased region" description="Low complexity" evidence="7">
    <location>
        <begin position="523"/>
        <end position="532"/>
    </location>
</feature>
<dbReference type="Gene3D" id="1.10.10.60">
    <property type="entry name" value="Homeodomain-like"/>
    <property type="match status" value="1"/>
</dbReference>
<feature type="region of interest" description="Disordered" evidence="7">
    <location>
        <begin position="177"/>
        <end position="200"/>
    </location>
</feature>
<dbReference type="GO" id="GO:0000981">
    <property type="term" value="F:DNA-binding transcription factor activity, RNA polymerase II-specific"/>
    <property type="evidence" value="ECO:0007669"/>
    <property type="project" value="InterPro"/>
</dbReference>
<organism evidence="9 10">
    <name type="scientific">Daphnia sinensis</name>
    <dbReference type="NCBI Taxonomy" id="1820382"/>
    <lineage>
        <taxon>Eukaryota</taxon>
        <taxon>Metazoa</taxon>
        <taxon>Ecdysozoa</taxon>
        <taxon>Arthropoda</taxon>
        <taxon>Crustacea</taxon>
        <taxon>Branchiopoda</taxon>
        <taxon>Diplostraca</taxon>
        <taxon>Cladocera</taxon>
        <taxon>Anomopoda</taxon>
        <taxon>Daphniidae</taxon>
        <taxon>Daphnia</taxon>
        <taxon>Daphnia similis group</taxon>
    </lineage>
</organism>
<dbReference type="EMBL" id="WJBH02000008">
    <property type="protein sequence ID" value="KAI9554208.1"/>
    <property type="molecule type" value="Genomic_DNA"/>
</dbReference>
<evidence type="ECO:0000256" key="1">
    <source>
        <dbReference type="ARBA" id="ARBA00004123"/>
    </source>
</evidence>
<comment type="caution">
    <text evidence="9">The sequence shown here is derived from an EMBL/GenBank/DDBJ whole genome shotgun (WGS) entry which is preliminary data.</text>
</comment>
<feature type="compositionally biased region" description="Basic residues" evidence="7">
    <location>
        <begin position="548"/>
        <end position="558"/>
    </location>
</feature>
<dbReference type="InterPro" id="IPR017970">
    <property type="entry name" value="Homeobox_CS"/>
</dbReference>
<keyword evidence="3 5" id="KW-0371">Homeobox</keyword>